<dbReference type="PANTHER" id="PTHR34960:SF5">
    <property type="entry name" value="TRANSMEMBRANE PROTEIN"/>
    <property type="match status" value="1"/>
</dbReference>
<evidence type="ECO:0000256" key="1">
    <source>
        <dbReference type="SAM" id="Phobius"/>
    </source>
</evidence>
<evidence type="ECO:0000313" key="3">
    <source>
        <dbReference type="EMBL" id="WMV52757.1"/>
    </source>
</evidence>
<keyword evidence="1" id="KW-1133">Transmembrane helix</keyword>
<feature type="domain" description="DUF7780" evidence="2">
    <location>
        <begin position="84"/>
        <end position="356"/>
    </location>
</feature>
<name>A0AAF0ZUC6_SOLVR</name>
<reference evidence="3" key="1">
    <citation type="submission" date="2023-08" db="EMBL/GenBank/DDBJ databases">
        <title>A de novo genome assembly of Solanum verrucosum Schlechtendal, a Mexican diploid species geographically isolated from the other diploid A-genome species in potato relatives.</title>
        <authorList>
            <person name="Hosaka K."/>
        </authorList>
    </citation>
    <scope>NUCLEOTIDE SEQUENCE</scope>
    <source>
        <tissue evidence="3">Young leaves</tissue>
    </source>
</reference>
<keyword evidence="1" id="KW-0472">Membrane</keyword>
<dbReference type="Pfam" id="PF25002">
    <property type="entry name" value="DUF7780"/>
    <property type="match status" value="1"/>
</dbReference>
<dbReference type="Proteomes" id="UP001234989">
    <property type="component" value="Chromosome 10"/>
</dbReference>
<accession>A0AAF0ZUC6</accession>
<evidence type="ECO:0000259" key="2">
    <source>
        <dbReference type="Pfam" id="PF25002"/>
    </source>
</evidence>
<proteinExistence type="predicted"/>
<protein>
    <recommendedName>
        <fullName evidence="2">DUF7780 domain-containing protein</fullName>
    </recommendedName>
</protein>
<gene>
    <name evidence="3" type="ORF">MTR67_046142</name>
</gene>
<dbReference type="EMBL" id="CP133621">
    <property type="protein sequence ID" value="WMV52757.1"/>
    <property type="molecule type" value="Genomic_DNA"/>
</dbReference>
<evidence type="ECO:0000313" key="4">
    <source>
        <dbReference type="Proteomes" id="UP001234989"/>
    </source>
</evidence>
<sequence length="405" mass="46485">MGFKAMGFFFILFPEDESTIITKNKQKNNLSPLKSINTLFRAQLIISICVFLIFITFLLFTISTFEPSSRFKLQNSKSSSFQQRALQGMGTLFRKGTRSMSDLIVAHVIESVTVQELKLFTKLIYRSKISSKSDILFVFPKKSILLENTIVEENTSFFKLINGYEYNSTTFNSTHNKANASEEPIWGRKKQSNFIDEDNNSTESIQLSYGSVIGFYADELDPENSLSGFMDHVPMNLRRWACYPMLFGRIRRNFKHIILVNVKEIFVLGDSPSRIKNLSHDSVLVFRRKNFEKTHKKQASPEIIMGGLRGIRRLSNAMLIKIIQESMQHKKKNSINESVLFNQLIGNEFMLKNVELNLDESIVELSSLSEYDKKSGSLLISKFLIISRGNSNVDINYVIKKYLCS</sequence>
<feature type="transmembrane region" description="Helical" evidence="1">
    <location>
        <begin position="42"/>
        <end position="62"/>
    </location>
</feature>
<dbReference type="InterPro" id="IPR056682">
    <property type="entry name" value="DUF7780"/>
</dbReference>
<organism evidence="3 4">
    <name type="scientific">Solanum verrucosum</name>
    <dbReference type="NCBI Taxonomy" id="315347"/>
    <lineage>
        <taxon>Eukaryota</taxon>
        <taxon>Viridiplantae</taxon>
        <taxon>Streptophyta</taxon>
        <taxon>Embryophyta</taxon>
        <taxon>Tracheophyta</taxon>
        <taxon>Spermatophyta</taxon>
        <taxon>Magnoliopsida</taxon>
        <taxon>eudicotyledons</taxon>
        <taxon>Gunneridae</taxon>
        <taxon>Pentapetalae</taxon>
        <taxon>asterids</taxon>
        <taxon>lamiids</taxon>
        <taxon>Solanales</taxon>
        <taxon>Solanaceae</taxon>
        <taxon>Solanoideae</taxon>
        <taxon>Solaneae</taxon>
        <taxon>Solanum</taxon>
    </lineage>
</organism>
<dbReference type="PANTHER" id="PTHR34960">
    <property type="entry name" value="EMB|CAB68146.1-RELATED"/>
    <property type="match status" value="1"/>
</dbReference>
<keyword evidence="4" id="KW-1185">Reference proteome</keyword>
<dbReference type="AlphaFoldDB" id="A0AAF0ZUC6"/>
<keyword evidence="1" id="KW-0812">Transmembrane</keyword>